<dbReference type="SUPFAM" id="SSF141571">
    <property type="entry name" value="Pentapeptide repeat-like"/>
    <property type="match status" value="1"/>
</dbReference>
<dbReference type="Gene3D" id="2.160.20.80">
    <property type="entry name" value="E3 ubiquitin-protein ligase SopA"/>
    <property type="match status" value="2"/>
</dbReference>
<gene>
    <name evidence="3" type="ORF">KK083_07450</name>
</gene>
<keyword evidence="4" id="KW-1185">Reference proteome</keyword>
<accession>A0AAP2DJV8</accession>
<feature type="transmembrane region" description="Helical" evidence="2">
    <location>
        <begin position="159"/>
        <end position="180"/>
    </location>
</feature>
<dbReference type="Proteomes" id="UP001319200">
    <property type="component" value="Unassembled WGS sequence"/>
</dbReference>
<dbReference type="Pfam" id="PF00805">
    <property type="entry name" value="Pentapeptide"/>
    <property type="match status" value="2"/>
</dbReference>
<dbReference type="EMBL" id="JAHESF010000005">
    <property type="protein sequence ID" value="MBT1696703.1"/>
    <property type="molecule type" value="Genomic_DNA"/>
</dbReference>
<name>A0AAP2DJV8_9BACT</name>
<sequence>MGKTMRAVNNDFSGKNLRNTSFKNADLPNALFLKSDLRGADFSGANLAGAKFEGAKTGITPLYTVLIFIAVLGVSLLSGYIAMLTGQLIQSMIQSPKQNVCIAGYLSAVIITVFAVFSTWRGVGYAVRQLIAPVLLSAMALVAIGYLTGLGDGHAMRYLILSLVLIVAMFVVGTVARALAGSLSVLIFWVVAVLGSVYGRSLGGGIGTVVMAIACAQISKRALNGDHGFEVLKNMALSMTAKFGTSFRNAKLDNADFSHAILRNADFTNARTPLVRWGNSKKINCKK</sequence>
<keyword evidence="1" id="KW-0677">Repeat</keyword>
<comment type="caution">
    <text evidence="3">The sequence shown here is derived from an EMBL/GenBank/DDBJ whole genome shotgun (WGS) entry which is preliminary data.</text>
</comment>
<dbReference type="InterPro" id="IPR001646">
    <property type="entry name" value="5peptide_repeat"/>
</dbReference>
<keyword evidence="2" id="KW-0812">Transmembrane</keyword>
<organism evidence="3 4">
    <name type="scientific">Chryseosolibacter histidini</name>
    <dbReference type="NCBI Taxonomy" id="2782349"/>
    <lineage>
        <taxon>Bacteria</taxon>
        <taxon>Pseudomonadati</taxon>
        <taxon>Bacteroidota</taxon>
        <taxon>Cytophagia</taxon>
        <taxon>Cytophagales</taxon>
        <taxon>Chryseotaleaceae</taxon>
        <taxon>Chryseosolibacter</taxon>
    </lineage>
</organism>
<evidence type="ECO:0000256" key="2">
    <source>
        <dbReference type="SAM" id="Phobius"/>
    </source>
</evidence>
<dbReference type="PANTHER" id="PTHR47485:SF1">
    <property type="entry name" value="THYLAKOID LUMENAL 17.4 KDA PROTEIN, CHLOROPLASTIC"/>
    <property type="match status" value="1"/>
</dbReference>
<keyword evidence="2" id="KW-1133">Transmembrane helix</keyword>
<dbReference type="PANTHER" id="PTHR47485">
    <property type="entry name" value="THYLAKOID LUMENAL 17.4 KDA PROTEIN, CHLOROPLASTIC"/>
    <property type="match status" value="1"/>
</dbReference>
<feature type="transmembrane region" description="Helical" evidence="2">
    <location>
        <begin position="100"/>
        <end position="120"/>
    </location>
</feature>
<proteinExistence type="predicted"/>
<protein>
    <submittedName>
        <fullName evidence="3">Pentapeptide repeat-containing protein</fullName>
    </submittedName>
</protein>
<feature type="transmembrane region" description="Helical" evidence="2">
    <location>
        <begin position="186"/>
        <end position="214"/>
    </location>
</feature>
<feature type="transmembrane region" description="Helical" evidence="2">
    <location>
        <begin position="62"/>
        <end position="88"/>
    </location>
</feature>
<keyword evidence="2" id="KW-0472">Membrane</keyword>
<evidence type="ECO:0000313" key="4">
    <source>
        <dbReference type="Proteomes" id="UP001319200"/>
    </source>
</evidence>
<feature type="transmembrane region" description="Helical" evidence="2">
    <location>
        <begin position="126"/>
        <end position="147"/>
    </location>
</feature>
<evidence type="ECO:0000256" key="1">
    <source>
        <dbReference type="ARBA" id="ARBA00022737"/>
    </source>
</evidence>
<dbReference type="AlphaFoldDB" id="A0AAP2DJV8"/>
<evidence type="ECO:0000313" key="3">
    <source>
        <dbReference type="EMBL" id="MBT1696703.1"/>
    </source>
</evidence>
<dbReference type="RefSeq" id="WP_254162070.1">
    <property type="nucleotide sequence ID" value="NZ_JAHESF010000005.1"/>
</dbReference>
<reference evidence="3 4" key="1">
    <citation type="submission" date="2021-05" db="EMBL/GenBank/DDBJ databases">
        <title>A Polyphasic approach of four new species of the genus Ohtaekwangia: Ohtaekwangia histidinii sp. nov., Ohtaekwangia cretensis sp. nov., Ohtaekwangia indiensis sp. nov., Ohtaekwangia reichenbachii sp. nov. from diverse environment.</title>
        <authorList>
            <person name="Octaviana S."/>
        </authorList>
    </citation>
    <scope>NUCLEOTIDE SEQUENCE [LARGE SCALE GENOMIC DNA]</scope>
    <source>
        <strain evidence="3 4">PWU4</strain>
    </source>
</reference>